<dbReference type="GO" id="GO:0005829">
    <property type="term" value="C:cytosol"/>
    <property type="evidence" value="ECO:0007669"/>
    <property type="project" value="TreeGrafter"/>
</dbReference>
<evidence type="ECO:0000256" key="3">
    <source>
        <dbReference type="ARBA" id="ARBA00013036"/>
    </source>
</evidence>
<keyword evidence="9 11" id="KW-0057">Aromatic amino acid biosynthesis</keyword>
<evidence type="ECO:0000256" key="8">
    <source>
        <dbReference type="ARBA" id="ARBA00022857"/>
    </source>
</evidence>
<evidence type="ECO:0000256" key="2">
    <source>
        <dbReference type="ARBA" id="ARBA00008014"/>
    </source>
</evidence>
<dbReference type="InterPro" id="IPR000453">
    <property type="entry name" value="Chorismate_synth"/>
</dbReference>
<dbReference type="PANTHER" id="PTHR21085:SF0">
    <property type="entry name" value="CHORISMATE SYNTHASE"/>
    <property type="match status" value="1"/>
</dbReference>
<evidence type="ECO:0000256" key="10">
    <source>
        <dbReference type="ARBA" id="ARBA00023239"/>
    </source>
</evidence>
<evidence type="ECO:0000256" key="7">
    <source>
        <dbReference type="ARBA" id="ARBA00022827"/>
    </source>
</evidence>
<evidence type="ECO:0000256" key="4">
    <source>
        <dbReference type="ARBA" id="ARBA00022605"/>
    </source>
</evidence>
<dbReference type="PANTHER" id="PTHR21085">
    <property type="entry name" value="CHORISMATE SYNTHASE"/>
    <property type="match status" value="1"/>
</dbReference>
<comment type="cofactor">
    <cofactor evidence="11 12">
        <name>FMNH2</name>
        <dbReference type="ChEBI" id="CHEBI:57618"/>
    </cofactor>
    <text evidence="11 12">Reduced FMN (FMNH(2)).</text>
</comment>
<dbReference type="PROSITE" id="PS00787">
    <property type="entry name" value="CHORISMATE_SYNTHASE_1"/>
    <property type="match status" value="1"/>
</dbReference>
<reference evidence="13" key="1">
    <citation type="submission" date="2020-10" db="EMBL/GenBank/DDBJ databases">
        <authorList>
            <person name="Gilroy R."/>
        </authorList>
    </citation>
    <scope>NUCLEOTIDE SEQUENCE</scope>
    <source>
        <strain evidence="13">ChiSxjej1B13-7958</strain>
    </source>
</reference>
<dbReference type="NCBIfam" id="NF003793">
    <property type="entry name" value="PRK05382.1"/>
    <property type="match status" value="1"/>
</dbReference>
<evidence type="ECO:0000313" key="14">
    <source>
        <dbReference type="Proteomes" id="UP000824242"/>
    </source>
</evidence>
<dbReference type="GO" id="GO:0009073">
    <property type="term" value="P:aromatic amino acid family biosynthetic process"/>
    <property type="evidence" value="ECO:0007669"/>
    <property type="project" value="UniProtKB-KW"/>
</dbReference>
<comment type="similarity">
    <text evidence="2 11 12">Belongs to the chorismate synthase family.</text>
</comment>
<comment type="catalytic activity">
    <reaction evidence="11 12">
        <text>5-O-(1-carboxyvinyl)-3-phosphoshikimate = chorismate + phosphate</text>
        <dbReference type="Rhea" id="RHEA:21020"/>
        <dbReference type="ChEBI" id="CHEBI:29748"/>
        <dbReference type="ChEBI" id="CHEBI:43474"/>
        <dbReference type="ChEBI" id="CHEBI:57701"/>
        <dbReference type="EC" id="4.2.3.5"/>
    </reaction>
</comment>
<reference evidence="13" key="2">
    <citation type="journal article" date="2021" name="PeerJ">
        <title>Extensive microbial diversity within the chicken gut microbiome revealed by metagenomics and culture.</title>
        <authorList>
            <person name="Gilroy R."/>
            <person name="Ravi A."/>
            <person name="Getino M."/>
            <person name="Pursley I."/>
            <person name="Horton D.L."/>
            <person name="Alikhan N.F."/>
            <person name="Baker D."/>
            <person name="Gharbi K."/>
            <person name="Hall N."/>
            <person name="Watson M."/>
            <person name="Adriaenssens E.M."/>
            <person name="Foster-Nyarko E."/>
            <person name="Jarju S."/>
            <person name="Secka A."/>
            <person name="Antonio M."/>
            <person name="Oren A."/>
            <person name="Chaudhuri R.R."/>
            <person name="La Ragione R."/>
            <person name="Hildebrand F."/>
            <person name="Pallen M.J."/>
        </authorList>
    </citation>
    <scope>NUCLEOTIDE SEQUENCE</scope>
    <source>
        <strain evidence="13">ChiSxjej1B13-7958</strain>
    </source>
</reference>
<comment type="caution">
    <text evidence="13">The sequence shown here is derived from an EMBL/GenBank/DDBJ whole genome shotgun (WGS) entry which is preliminary data.</text>
</comment>
<evidence type="ECO:0000256" key="11">
    <source>
        <dbReference type="HAMAP-Rule" id="MF_00300"/>
    </source>
</evidence>
<dbReference type="NCBIfam" id="TIGR00033">
    <property type="entry name" value="aroC"/>
    <property type="match status" value="1"/>
</dbReference>
<comment type="caution">
    <text evidence="11">Lacks conserved residue(s) required for the propagation of feature annotation.</text>
</comment>
<dbReference type="EMBL" id="DVGZ01000052">
    <property type="protein sequence ID" value="HIR47081.1"/>
    <property type="molecule type" value="Genomic_DNA"/>
</dbReference>
<dbReference type="CDD" id="cd07304">
    <property type="entry name" value="Chorismate_synthase"/>
    <property type="match status" value="1"/>
</dbReference>
<dbReference type="GO" id="GO:0010181">
    <property type="term" value="F:FMN binding"/>
    <property type="evidence" value="ECO:0007669"/>
    <property type="project" value="TreeGrafter"/>
</dbReference>
<sequence>MAASSVWGTNLRISIFGESHGPAVGVVIDGLPAGEPIDRDALLAQMARRAPGRDKSSTPRKEADTPEFLSGVLDGHTTGAPLCIVIQNTNTRSGDYANLMQVPRPGHSDYPAYIHYHGCNDVRGGGHFSGRLTSCLCAAGAVCRQILERRGIHIGSHVTAVGPVRDAALPGPEIPEELLRRLSEAYFPVIGEGVEEQMRAVIEEARMARDSVGGIVECAVTGLPAGLGGPLFGGVESLFSSILFGIPAVKGVEFGEGFGAAALRGSENNDPYTVAENGEIRTVSNHAGGILGGITTGMPLVFRIAVKPTASISQKQRSVDLQSRSETELEVHGRHDPCIVPRAAPVAESAAAVAALELLLLNGALRI</sequence>
<proteinExistence type="inferred from homology"/>
<dbReference type="GO" id="GO:0008652">
    <property type="term" value="P:amino acid biosynthetic process"/>
    <property type="evidence" value="ECO:0007669"/>
    <property type="project" value="UniProtKB-KW"/>
</dbReference>
<dbReference type="GO" id="GO:0004107">
    <property type="term" value="F:chorismate synthase activity"/>
    <property type="evidence" value="ECO:0007669"/>
    <property type="project" value="UniProtKB-UniRule"/>
</dbReference>
<protein>
    <recommendedName>
        <fullName evidence="3 11">Chorismate synthase</fullName>
        <shortName evidence="11">CS</shortName>
        <ecNumber evidence="3 11">4.2.3.5</ecNumber>
    </recommendedName>
    <alternativeName>
        <fullName evidence="11">5-enolpyruvylshikimate-3-phosphate phospholyase</fullName>
    </alternativeName>
</protein>
<dbReference type="InterPro" id="IPR035904">
    <property type="entry name" value="Chorismate_synth_AroC_sf"/>
</dbReference>
<feature type="binding site" evidence="11">
    <location>
        <begin position="307"/>
        <end position="311"/>
    </location>
    <ligand>
        <name>FMN</name>
        <dbReference type="ChEBI" id="CHEBI:58210"/>
    </ligand>
</feature>
<dbReference type="AlphaFoldDB" id="A0A9D1AM79"/>
<organism evidence="13 14">
    <name type="scientific">Candidatus Caccousia avicola</name>
    <dbReference type="NCBI Taxonomy" id="2840721"/>
    <lineage>
        <taxon>Bacteria</taxon>
        <taxon>Bacillati</taxon>
        <taxon>Bacillota</taxon>
        <taxon>Clostridia</taxon>
        <taxon>Eubacteriales</taxon>
        <taxon>Oscillospiraceae</taxon>
        <taxon>Oscillospiraceae incertae sedis</taxon>
        <taxon>Candidatus Caccousia</taxon>
    </lineage>
</organism>
<name>A0A9D1AM79_9FIRM</name>
<dbReference type="Pfam" id="PF01264">
    <property type="entry name" value="Chorismate_synt"/>
    <property type="match status" value="1"/>
</dbReference>
<dbReference type="PROSITE" id="PS00789">
    <property type="entry name" value="CHORISMATE_SYNTHASE_3"/>
    <property type="match status" value="1"/>
</dbReference>
<dbReference type="SUPFAM" id="SSF103263">
    <property type="entry name" value="Chorismate synthase, AroC"/>
    <property type="match status" value="1"/>
</dbReference>
<dbReference type="PIRSF" id="PIRSF001456">
    <property type="entry name" value="Chorismate_synth"/>
    <property type="match status" value="1"/>
</dbReference>
<keyword evidence="5 11" id="KW-0285">Flavoprotein</keyword>
<dbReference type="InterPro" id="IPR020541">
    <property type="entry name" value="Chorismate_synthase_CS"/>
</dbReference>
<keyword evidence="4 11" id="KW-0028">Amino-acid biosynthesis</keyword>
<comment type="subunit">
    <text evidence="11">Homotetramer.</text>
</comment>
<comment type="pathway">
    <text evidence="1 11 12">Metabolic intermediate biosynthesis; chorismate biosynthesis; chorismate from D-erythrose 4-phosphate and phosphoenolpyruvate: step 7/7.</text>
</comment>
<evidence type="ECO:0000256" key="6">
    <source>
        <dbReference type="ARBA" id="ARBA00022643"/>
    </source>
</evidence>
<keyword evidence="10 11" id="KW-0456">Lyase</keyword>
<dbReference type="GO" id="GO:0009423">
    <property type="term" value="P:chorismate biosynthetic process"/>
    <property type="evidence" value="ECO:0007669"/>
    <property type="project" value="UniProtKB-UniRule"/>
</dbReference>
<feature type="binding site" evidence="11">
    <location>
        <position position="334"/>
    </location>
    <ligand>
        <name>FMN</name>
        <dbReference type="ChEBI" id="CHEBI:58210"/>
    </ligand>
</feature>
<evidence type="ECO:0000256" key="12">
    <source>
        <dbReference type="RuleBase" id="RU000605"/>
    </source>
</evidence>
<feature type="binding site" evidence="11">
    <location>
        <position position="55"/>
    </location>
    <ligand>
        <name>NADP(+)</name>
        <dbReference type="ChEBI" id="CHEBI:58349"/>
    </ligand>
</feature>
<keyword evidence="8 11" id="KW-0521">NADP</keyword>
<accession>A0A9D1AM79</accession>
<feature type="binding site" evidence="11">
    <location>
        <position position="49"/>
    </location>
    <ligand>
        <name>NADP(+)</name>
        <dbReference type="ChEBI" id="CHEBI:58349"/>
    </ligand>
</feature>
<evidence type="ECO:0000256" key="1">
    <source>
        <dbReference type="ARBA" id="ARBA00005044"/>
    </source>
</evidence>
<feature type="binding site" evidence="11">
    <location>
        <begin position="127"/>
        <end position="129"/>
    </location>
    <ligand>
        <name>FMN</name>
        <dbReference type="ChEBI" id="CHEBI:58210"/>
    </ligand>
</feature>
<dbReference type="Gene3D" id="3.60.150.10">
    <property type="entry name" value="Chorismate synthase AroC"/>
    <property type="match status" value="1"/>
</dbReference>
<feature type="binding site" evidence="11">
    <location>
        <position position="292"/>
    </location>
    <ligand>
        <name>FMN</name>
        <dbReference type="ChEBI" id="CHEBI:58210"/>
    </ligand>
</feature>
<dbReference type="Proteomes" id="UP000824242">
    <property type="component" value="Unassembled WGS sequence"/>
</dbReference>
<evidence type="ECO:0000256" key="9">
    <source>
        <dbReference type="ARBA" id="ARBA00023141"/>
    </source>
</evidence>
<keyword evidence="7 11" id="KW-0274">FAD</keyword>
<evidence type="ECO:0000256" key="5">
    <source>
        <dbReference type="ARBA" id="ARBA00022630"/>
    </source>
</evidence>
<dbReference type="HAMAP" id="MF_00300">
    <property type="entry name" value="Chorismate_synth"/>
    <property type="match status" value="1"/>
</dbReference>
<gene>
    <name evidence="11 13" type="primary">aroC</name>
    <name evidence="13" type="ORF">IAB89_05405</name>
</gene>
<comment type="function">
    <text evidence="11">Catalyzes the anti-1,4-elimination of the C-3 phosphate and the C-6 proR hydrogen from 5-enolpyruvylshikimate-3-phosphate (EPSP) to yield chorismate, which is the branch point compound that serves as the starting substrate for the three terminal pathways of aromatic amino acid biosynthesis. This reaction introduces a second double bond into the aromatic ring system.</text>
</comment>
<dbReference type="EC" id="4.2.3.5" evidence="3 11"/>
<keyword evidence="6 11" id="KW-0288">FMN</keyword>
<evidence type="ECO:0000313" key="13">
    <source>
        <dbReference type="EMBL" id="HIR47081.1"/>
    </source>
</evidence>